<organism evidence="1 2">
    <name type="scientific">Arctium lappa</name>
    <name type="common">Greater burdock</name>
    <name type="synonym">Lappa major</name>
    <dbReference type="NCBI Taxonomy" id="4217"/>
    <lineage>
        <taxon>Eukaryota</taxon>
        <taxon>Viridiplantae</taxon>
        <taxon>Streptophyta</taxon>
        <taxon>Embryophyta</taxon>
        <taxon>Tracheophyta</taxon>
        <taxon>Spermatophyta</taxon>
        <taxon>Magnoliopsida</taxon>
        <taxon>eudicotyledons</taxon>
        <taxon>Gunneridae</taxon>
        <taxon>Pentapetalae</taxon>
        <taxon>asterids</taxon>
        <taxon>campanulids</taxon>
        <taxon>Asterales</taxon>
        <taxon>Asteraceae</taxon>
        <taxon>Carduoideae</taxon>
        <taxon>Cardueae</taxon>
        <taxon>Arctiinae</taxon>
        <taxon>Arctium</taxon>
    </lineage>
</organism>
<reference evidence="2" key="1">
    <citation type="journal article" date="2022" name="Mol. Ecol. Resour.">
        <title>The genomes of chicory, endive, great burdock and yacon provide insights into Asteraceae palaeo-polyploidization history and plant inulin production.</title>
        <authorList>
            <person name="Fan W."/>
            <person name="Wang S."/>
            <person name="Wang H."/>
            <person name="Wang A."/>
            <person name="Jiang F."/>
            <person name="Liu H."/>
            <person name="Zhao H."/>
            <person name="Xu D."/>
            <person name="Zhang Y."/>
        </authorList>
    </citation>
    <scope>NUCLEOTIDE SEQUENCE [LARGE SCALE GENOMIC DNA]</scope>
    <source>
        <strain evidence="2">cv. Niubang</strain>
    </source>
</reference>
<accession>A0ACB8XI54</accession>
<gene>
    <name evidence="1" type="ORF">L6452_42397</name>
</gene>
<reference evidence="1 2" key="2">
    <citation type="journal article" date="2022" name="Mol. Ecol. Resour.">
        <title>The genomes of chicory, endive, great burdock and yacon provide insights into Asteraceae paleo-polyploidization history and plant inulin production.</title>
        <authorList>
            <person name="Fan W."/>
            <person name="Wang S."/>
            <person name="Wang H."/>
            <person name="Wang A."/>
            <person name="Jiang F."/>
            <person name="Liu H."/>
            <person name="Zhao H."/>
            <person name="Xu D."/>
            <person name="Zhang Y."/>
        </authorList>
    </citation>
    <scope>NUCLEOTIDE SEQUENCE [LARGE SCALE GENOMIC DNA]</scope>
    <source>
        <strain evidence="2">cv. Niubang</strain>
    </source>
</reference>
<evidence type="ECO:0000313" key="2">
    <source>
        <dbReference type="Proteomes" id="UP001055879"/>
    </source>
</evidence>
<evidence type="ECO:0000313" key="1">
    <source>
        <dbReference type="EMBL" id="KAI3667343.1"/>
    </source>
</evidence>
<dbReference type="EMBL" id="CM042063">
    <property type="protein sequence ID" value="KAI3667343.1"/>
    <property type="molecule type" value="Genomic_DNA"/>
</dbReference>
<name>A0ACB8XI54_ARCLA</name>
<protein>
    <submittedName>
        <fullName evidence="1">Uncharacterized protein</fullName>
    </submittedName>
</protein>
<dbReference type="Proteomes" id="UP001055879">
    <property type="component" value="Linkage Group LG17"/>
</dbReference>
<sequence>MKRVVSIVPLMKPNLIKKADSSSYHAHDFSKKCFEEKKSLELKCLKFSQQISDFEKILILEREKFEKEKKAIKQKNVGVFKELSGQRNESEKGFEEERSIFENEIKKLTSKLSELSASALKEQKTKSEFKTKIDHLVKERDNFASKIKELEKYVSSSNQKFVSSQMSVKSFNQIRHTNLFYDQFLNGSDTFSRTKSFKKEKLVWIKKSVKDDKTDELKEKKSCVPVHKAKKKRATNGTSSQWGVREQCLLNNTVQDPYLNVKTMAYKNIILGPGLQRSLTSKHNSLGLEPQRSKRPYSCMHASDGY</sequence>
<keyword evidence="2" id="KW-1185">Reference proteome</keyword>
<comment type="caution">
    <text evidence="1">The sequence shown here is derived from an EMBL/GenBank/DDBJ whole genome shotgun (WGS) entry which is preliminary data.</text>
</comment>
<proteinExistence type="predicted"/>